<dbReference type="Gene3D" id="3.30.70.100">
    <property type="match status" value="1"/>
</dbReference>
<gene>
    <name evidence="2" type="ORF">DVS28_a0200</name>
</gene>
<proteinExistence type="predicted"/>
<dbReference type="EMBL" id="CP031165">
    <property type="protein sequence ID" value="AXV04908.1"/>
    <property type="molecule type" value="Genomic_DNA"/>
</dbReference>
<accession>A0A346XRR1</accession>
<dbReference type="InterPro" id="IPR007138">
    <property type="entry name" value="ABM_dom"/>
</dbReference>
<organism evidence="2 3">
    <name type="scientific">Euzebya pacifica</name>
    <dbReference type="NCBI Taxonomy" id="1608957"/>
    <lineage>
        <taxon>Bacteria</taxon>
        <taxon>Bacillati</taxon>
        <taxon>Actinomycetota</taxon>
        <taxon>Nitriliruptoria</taxon>
        <taxon>Euzebyales</taxon>
    </lineage>
</organism>
<name>A0A346XRR1_9ACTN</name>
<keyword evidence="3" id="KW-1185">Reference proteome</keyword>
<dbReference type="Proteomes" id="UP000264006">
    <property type="component" value="Chromosome"/>
</dbReference>
<dbReference type="InterPro" id="IPR011008">
    <property type="entry name" value="Dimeric_a/b-barrel"/>
</dbReference>
<evidence type="ECO:0000313" key="3">
    <source>
        <dbReference type="Proteomes" id="UP000264006"/>
    </source>
</evidence>
<feature type="domain" description="ABM" evidence="1">
    <location>
        <begin position="1"/>
        <end position="69"/>
    </location>
</feature>
<dbReference type="AlphaFoldDB" id="A0A346XRR1"/>
<dbReference type="OrthoDB" id="3296336at2"/>
<dbReference type="Pfam" id="PF03992">
    <property type="entry name" value="ABM"/>
    <property type="match status" value="1"/>
</dbReference>
<evidence type="ECO:0000259" key="1">
    <source>
        <dbReference type="Pfam" id="PF03992"/>
    </source>
</evidence>
<sequence>MIRTVLRLDILPGHADHLVEAFRGAEILETSFAQDGCLSTEIAIAEDGLEAIVTATWDDVDAYARWTSRTDRGSSAELLNPHLREPLDASRVGLVYDVAHRPSA</sequence>
<protein>
    <recommendedName>
        <fullName evidence="1">ABM domain-containing protein</fullName>
    </recommendedName>
</protein>
<reference evidence="2 3" key="1">
    <citation type="submission" date="2018-09" db="EMBL/GenBank/DDBJ databases">
        <title>Complete genome sequence of Euzebya sp. DY32-46 isolated from seawater of Pacific Ocean.</title>
        <authorList>
            <person name="Xu L."/>
            <person name="Wu Y.-H."/>
            <person name="Xu X.-W."/>
        </authorList>
    </citation>
    <scope>NUCLEOTIDE SEQUENCE [LARGE SCALE GENOMIC DNA]</scope>
    <source>
        <strain evidence="2 3">DY32-46</strain>
    </source>
</reference>
<evidence type="ECO:0000313" key="2">
    <source>
        <dbReference type="EMBL" id="AXV04908.1"/>
    </source>
</evidence>
<dbReference type="SUPFAM" id="SSF54909">
    <property type="entry name" value="Dimeric alpha+beta barrel"/>
    <property type="match status" value="1"/>
</dbReference>
<dbReference type="RefSeq" id="WP_114589787.1">
    <property type="nucleotide sequence ID" value="NZ_CP031165.1"/>
</dbReference>
<dbReference type="KEGG" id="euz:DVS28_a0200"/>